<organism evidence="3 4">
    <name type="scientific">Pauljensenia hongkongensis</name>
    <dbReference type="NCBI Taxonomy" id="178339"/>
    <lineage>
        <taxon>Bacteria</taxon>
        <taxon>Bacillati</taxon>
        <taxon>Actinomycetota</taxon>
        <taxon>Actinomycetes</taxon>
        <taxon>Actinomycetales</taxon>
        <taxon>Actinomycetaceae</taxon>
        <taxon>Pauljensenia</taxon>
    </lineage>
</organism>
<evidence type="ECO:0000313" key="4">
    <source>
        <dbReference type="Proteomes" id="UP000095214"/>
    </source>
</evidence>
<dbReference type="Proteomes" id="UP000095214">
    <property type="component" value="Chromosome"/>
</dbReference>
<dbReference type="SUPFAM" id="SSF51569">
    <property type="entry name" value="Aldolase"/>
    <property type="match status" value="1"/>
</dbReference>
<dbReference type="EMBL" id="CP017298">
    <property type="protein sequence ID" value="AOS47863.1"/>
    <property type="molecule type" value="Genomic_DNA"/>
</dbReference>
<name>A0A1D8B405_9ACTO</name>
<feature type="binding site" evidence="2">
    <location>
        <position position="84"/>
    </location>
    <ligand>
        <name>Zn(2+)</name>
        <dbReference type="ChEBI" id="CHEBI:29105"/>
        <label>1</label>
        <note>catalytic</note>
    </ligand>
</feature>
<dbReference type="InterPro" id="IPR050246">
    <property type="entry name" value="Class_II_FBP_aldolase"/>
</dbReference>
<dbReference type="RefSeq" id="WP_009744421.1">
    <property type="nucleotide sequence ID" value="NZ_CP017298.1"/>
</dbReference>
<gene>
    <name evidence="3" type="ORF">BH719_08450</name>
</gene>
<dbReference type="AlphaFoldDB" id="A0A1D8B405"/>
<evidence type="ECO:0000256" key="2">
    <source>
        <dbReference type="PIRSR" id="PIRSR001359-3"/>
    </source>
</evidence>
<dbReference type="CDD" id="cd00947">
    <property type="entry name" value="TBP_aldolase_IIB"/>
    <property type="match status" value="1"/>
</dbReference>
<reference evidence="3 4" key="1">
    <citation type="submission" date="2016-09" db="EMBL/GenBank/DDBJ databases">
        <title>Complete genome sequence of Actinomyces hongkongensis HKU8.</title>
        <authorList>
            <person name="Gao Y.-X."/>
            <person name="Zhou Y.-Y."/>
            <person name="Xie Y."/>
            <person name="Wang M."/>
            <person name="Wang S.-J."/>
            <person name="Shen S.-G."/>
        </authorList>
    </citation>
    <scope>NUCLEOTIDE SEQUENCE [LARGE SCALE GENOMIC DNA]</scope>
    <source>
        <strain evidence="3 4">HKU8</strain>
    </source>
</reference>
<feature type="active site" description="Proton donor" evidence="1">
    <location>
        <position position="83"/>
    </location>
</feature>
<accession>A0A1D8B405</accession>
<dbReference type="InterPro" id="IPR013785">
    <property type="entry name" value="Aldolase_TIM"/>
</dbReference>
<sequence length="280" mass="29360">MFADTAALARECAQQGRGLAAFNVVLLDHAEAFIDAAERCGLPLVLQLSQNAVKYHGGRLAPLGKALLELARASSARVAVHLDHAEDPGLCRAAIDLGFSSIMYDGSALPDADNRASTKRIAEAAHAAGISVEAELGEVGGKNGVHDPSARTDPDEAAAFVADTGVDMLAVAVGSSHAMATRDAVLDDARIAAIHRAVAVPLVLHGSSGVPDDGMRSAIRAGMTKINVSTHLNAVFTSDVRRMLDEDPRAVDPRKYMGPGNRAVSAEAERLMRLYTTVHD</sequence>
<dbReference type="GO" id="GO:0016832">
    <property type="term" value="F:aldehyde-lyase activity"/>
    <property type="evidence" value="ECO:0007669"/>
    <property type="project" value="InterPro"/>
</dbReference>
<dbReference type="KEGG" id="phon:BH719_08450"/>
<dbReference type="InterPro" id="IPR000771">
    <property type="entry name" value="FBA_II"/>
</dbReference>
<dbReference type="PIRSF" id="PIRSF001359">
    <property type="entry name" value="F_bP_aldolase_II"/>
    <property type="match status" value="1"/>
</dbReference>
<feature type="binding site" evidence="2">
    <location>
        <position position="177"/>
    </location>
    <ligand>
        <name>Zn(2+)</name>
        <dbReference type="ChEBI" id="CHEBI:29105"/>
        <label>1</label>
        <note>catalytic</note>
    </ligand>
</feature>
<dbReference type="STRING" id="178339.BH719_08450"/>
<proteinExistence type="predicted"/>
<dbReference type="Pfam" id="PF01116">
    <property type="entry name" value="F_bP_aldolase"/>
    <property type="match status" value="1"/>
</dbReference>
<feature type="binding site" evidence="2">
    <location>
        <position position="205"/>
    </location>
    <ligand>
        <name>Zn(2+)</name>
        <dbReference type="ChEBI" id="CHEBI:29105"/>
        <label>1</label>
        <note>catalytic</note>
    </ligand>
</feature>
<dbReference type="Gene3D" id="3.20.20.70">
    <property type="entry name" value="Aldolase class I"/>
    <property type="match status" value="1"/>
</dbReference>
<dbReference type="PANTHER" id="PTHR30304:SF0">
    <property type="entry name" value="D-TAGATOSE-1,6-BISPHOSPHATE ALDOLASE SUBUNIT GATY-RELATED"/>
    <property type="match status" value="1"/>
</dbReference>
<protein>
    <submittedName>
        <fullName evidence="3">Fructose-bisphosphate aldolase</fullName>
    </submittedName>
</protein>
<dbReference type="OrthoDB" id="9803995at2"/>
<dbReference type="GO" id="GO:0008270">
    <property type="term" value="F:zinc ion binding"/>
    <property type="evidence" value="ECO:0007669"/>
    <property type="project" value="InterPro"/>
</dbReference>
<feature type="binding site" evidence="2">
    <location>
        <position position="105"/>
    </location>
    <ligand>
        <name>Zn(2+)</name>
        <dbReference type="ChEBI" id="CHEBI:29105"/>
        <label>2</label>
    </ligand>
</feature>
<keyword evidence="2" id="KW-0862">Zinc</keyword>
<evidence type="ECO:0000256" key="1">
    <source>
        <dbReference type="PIRSR" id="PIRSR001359-1"/>
    </source>
</evidence>
<dbReference type="PANTHER" id="PTHR30304">
    <property type="entry name" value="D-TAGATOSE-1,6-BISPHOSPHATE ALDOLASE"/>
    <property type="match status" value="1"/>
</dbReference>
<dbReference type="GO" id="GO:0005975">
    <property type="term" value="P:carbohydrate metabolic process"/>
    <property type="evidence" value="ECO:0007669"/>
    <property type="project" value="InterPro"/>
</dbReference>
<feature type="binding site" evidence="2">
    <location>
        <position position="135"/>
    </location>
    <ligand>
        <name>Zn(2+)</name>
        <dbReference type="ChEBI" id="CHEBI:29105"/>
        <label>2</label>
    </ligand>
</feature>
<evidence type="ECO:0000313" key="3">
    <source>
        <dbReference type="EMBL" id="AOS47863.1"/>
    </source>
</evidence>
<comment type="cofactor">
    <cofactor evidence="2">
        <name>Zn(2+)</name>
        <dbReference type="ChEBI" id="CHEBI:29105"/>
    </cofactor>
    <text evidence="2">Binds 2 Zn(2+) ions per subunit. One is catalytic and the other provides a structural contribution.</text>
</comment>
<keyword evidence="4" id="KW-1185">Reference proteome</keyword>
<keyword evidence="2" id="KW-0479">Metal-binding</keyword>